<reference evidence="2" key="1">
    <citation type="submission" date="2019-08" db="EMBL/GenBank/DDBJ databases">
        <authorList>
            <person name="Kucharzyk K."/>
            <person name="Murdoch R.W."/>
            <person name="Higgins S."/>
            <person name="Loffler F."/>
        </authorList>
    </citation>
    <scope>NUCLEOTIDE SEQUENCE</scope>
</reference>
<gene>
    <name evidence="2" type="ORF">SDC9_196754</name>
</gene>
<protein>
    <submittedName>
        <fullName evidence="2">Uncharacterized protein</fullName>
    </submittedName>
</protein>
<name>A0A645ICR3_9ZZZZ</name>
<feature type="compositionally biased region" description="Gly residues" evidence="1">
    <location>
        <begin position="68"/>
        <end position="80"/>
    </location>
</feature>
<proteinExistence type="predicted"/>
<evidence type="ECO:0000256" key="1">
    <source>
        <dbReference type="SAM" id="MobiDB-lite"/>
    </source>
</evidence>
<organism evidence="2">
    <name type="scientific">bioreactor metagenome</name>
    <dbReference type="NCBI Taxonomy" id="1076179"/>
    <lineage>
        <taxon>unclassified sequences</taxon>
        <taxon>metagenomes</taxon>
        <taxon>ecological metagenomes</taxon>
    </lineage>
</organism>
<comment type="caution">
    <text evidence="2">The sequence shown here is derived from an EMBL/GenBank/DDBJ whole genome shotgun (WGS) entry which is preliminary data.</text>
</comment>
<evidence type="ECO:0000313" key="2">
    <source>
        <dbReference type="EMBL" id="MPN49141.1"/>
    </source>
</evidence>
<dbReference type="AlphaFoldDB" id="A0A645ICR3"/>
<dbReference type="EMBL" id="VSSQ01112129">
    <property type="protein sequence ID" value="MPN49141.1"/>
    <property type="molecule type" value="Genomic_DNA"/>
</dbReference>
<feature type="region of interest" description="Disordered" evidence="1">
    <location>
        <begin position="59"/>
        <end position="83"/>
    </location>
</feature>
<accession>A0A645ICR3</accession>
<sequence>MHLRRDLIAQRDDAAHFVHHLLGCLEHIRHRMRGAGGNRHGDLVHARFHGRLRAAQIGHQRHHRQTGVGEGVSHHGGGVGHLRQQLGRDEGAHLDLLQPGSGQRVDPSQLVCRGHGAVHGLQSVARADFADQNVISMRCLHLACGSIR</sequence>